<gene>
    <name evidence="3" type="ORF">ACFQPE_13295</name>
</gene>
<name>A0ABD6ACL4_9EURY</name>
<dbReference type="Proteomes" id="UP001596547">
    <property type="component" value="Unassembled WGS sequence"/>
</dbReference>
<feature type="transmembrane region" description="Helical" evidence="1">
    <location>
        <begin position="205"/>
        <end position="223"/>
    </location>
</feature>
<dbReference type="AlphaFoldDB" id="A0ABD6ACL4"/>
<evidence type="ECO:0000259" key="2">
    <source>
        <dbReference type="Pfam" id="PF02517"/>
    </source>
</evidence>
<feature type="transmembrane region" description="Helical" evidence="1">
    <location>
        <begin position="125"/>
        <end position="154"/>
    </location>
</feature>
<dbReference type="EC" id="3.4.-.-" evidence="3"/>
<proteinExistence type="predicted"/>
<keyword evidence="1" id="KW-0472">Membrane</keyword>
<protein>
    <submittedName>
        <fullName evidence="3">CPBP family intramembrane glutamic endopeptidase</fullName>
        <ecNumber evidence="3">3.4.-.-</ecNumber>
    </submittedName>
</protein>
<dbReference type="GO" id="GO:0004175">
    <property type="term" value="F:endopeptidase activity"/>
    <property type="evidence" value="ECO:0007669"/>
    <property type="project" value="UniProtKB-ARBA"/>
</dbReference>
<feature type="transmembrane region" description="Helical" evidence="1">
    <location>
        <begin position="6"/>
        <end position="25"/>
    </location>
</feature>
<evidence type="ECO:0000313" key="4">
    <source>
        <dbReference type="Proteomes" id="UP001596547"/>
    </source>
</evidence>
<dbReference type="InterPro" id="IPR003675">
    <property type="entry name" value="Rce1/LyrA-like_dom"/>
</dbReference>
<feature type="transmembrane region" description="Helical" evidence="1">
    <location>
        <begin position="174"/>
        <end position="199"/>
    </location>
</feature>
<comment type="caution">
    <text evidence="3">The sequence shown here is derived from an EMBL/GenBank/DDBJ whole genome shotgun (WGS) entry which is preliminary data.</text>
</comment>
<reference evidence="3 4" key="1">
    <citation type="journal article" date="2019" name="Int. J. Syst. Evol. Microbiol.">
        <title>The Global Catalogue of Microorganisms (GCM) 10K type strain sequencing project: providing services to taxonomists for standard genome sequencing and annotation.</title>
        <authorList>
            <consortium name="The Broad Institute Genomics Platform"/>
            <consortium name="The Broad Institute Genome Sequencing Center for Infectious Disease"/>
            <person name="Wu L."/>
            <person name="Ma J."/>
        </authorList>
    </citation>
    <scope>NUCLEOTIDE SEQUENCE [LARGE SCALE GENOMIC DNA]</scope>
    <source>
        <strain evidence="3 4">PSR21</strain>
    </source>
</reference>
<dbReference type="GeneID" id="79315563"/>
<evidence type="ECO:0000313" key="3">
    <source>
        <dbReference type="EMBL" id="MFC7317754.1"/>
    </source>
</evidence>
<sequence length="277" mass="27659">MTDWAAFVGLTVVVLLSLLALARLSQGTVRAPPRRADGSAGSVALAEFDPPTRGRGAAASLPDGGVLSRAASRTDLDSIGTGALLVNVALSQGLFGLALVAGAWYTRVPLAALGVDLSAPLSTGLPALAVGVGVGVALYLANALGAAGASALGFDADETLRDLLTPDSPGGWGLLLVGVLPIIAGFEEVLFRAALVGAFSTGFGVSPWLLAALSSVAFALGHGAQGRAGILVTGVLGFVLAAVFVLTNSLLAVVVAHYLVNALEFVVSGYFGVEWAA</sequence>
<feature type="domain" description="CAAX prenyl protease 2/Lysostaphin resistance protein A-like" evidence="2">
    <location>
        <begin position="174"/>
        <end position="263"/>
    </location>
</feature>
<dbReference type="EMBL" id="JBHTBF010000002">
    <property type="protein sequence ID" value="MFC7317754.1"/>
    <property type="molecule type" value="Genomic_DNA"/>
</dbReference>
<feature type="transmembrane region" description="Helical" evidence="1">
    <location>
        <begin position="235"/>
        <end position="260"/>
    </location>
</feature>
<accession>A0ABD6ACL4</accession>
<keyword evidence="1" id="KW-1133">Transmembrane helix</keyword>
<dbReference type="RefSeq" id="WP_276303005.1">
    <property type="nucleotide sequence ID" value="NZ_CP119992.1"/>
</dbReference>
<keyword evidence="1" id="KW-0812">Transmembrane</keyword>
<keyword evidence="4" id="KW-1185">Reference proteome</keyword>
<dbReference type="GO" id="GO:0080120">
    <property type="term" value="P:CAAX-box protein maturation"/>
    <property type="evidence" value="ECO:0007669"/>
    <property type="project" value="UniProtKB-ARBA"/>
</dbReference>
<organism evidence="3 4">
    <name type="scientific">Halomarina halobia</name>
    <dbReference type="NCBI Taxonomy" id="3033386"/>
    <lineage>
        <taxon>Archaea</taxon>
        <taxon>Methanobacteriati</taxon>
        <taxon>Methanobacteriota</taxon>
        <taxon>Stenosarchaea group</taxon>
        <taxon>Halobacteria</taxon>
        <taxon>Halobacteriales</taxon>
        <taxon>Natronomonadaceae</taxon>
        <taxon>Halomarina</taxon>
    </lineage>
</organism>
<dbReference type="Pfam" id="PF02517">
    <property type="entry name" value="Rce1-like"/>
    <property type="match status" value="1"/>
</dbReference>
<feature type="transmembrane region" description="Helical" evidence="1">
    <location>
        <begin position="83"/>
        <end position="105"/>
    </location>
</feature>
<keyword evidence="3" id="KW-0378">Hydrolase</keyword>
<evidence type="ECO:0000256" key="1">
    <source>
        <dbReference type="SAM" id="Phobius"/>
    </source>
</evidence>